<dbReference type="SMART" id="SM00397">
    <property type="entry name" value="t_SNARE"/>
    <property type="match status" value="1"/>
</dbReference>
<evidence type="ECO:0000259" key="3">
    <source>
        <dbReference type="PROSITE" id="PS50195"/>
    </source>
</evidence>
<dbReference type="Gene3D" id="1.20.5.110">
    <property type="match status" value="1"/>
</dbReference>
<organism evidence="4 5">
    <name type="scientific">Komagataella pastoris</name>
    <name type="common">Yeast</name>
    <name type="synonym">Pichia pastoris</name>
    <dbReference type="NCBI Taxonomy" id="4922"/>
    <lineage>
        <taxon>Eukaryota</taxon>
        <taxon>Fungi</taxon>
        <taxon>Dikarya</taxon>
        <taxon>Ascomycota</taxon>
        <taxon>Saccharomycotina</taxon>
        <taxon>Pichiomycetes</taxon>
        <taxon>Pichiales</taxon>
        <taxon>Pichiaceae</taxon>
        <taxon>Komagataella</taxon>
    </lineage>
</organism>
<dbReference type="InterPro" id="IPR036871">
    <property type="entry name" value="PX_dom_sf"/>
</dbReference>
<dbReference type="EMBL" id="CP014586">
    <property type="protein sequence ID" value="ANZ76823.1"/>
    <property type="molecule type" value="Genomic_DNA"/>
</dbReference>
<feature type="coiled-coil region" evidence="1">
    <location>
        <begin position="257"/>
        <end position="312"/>
    </location>
</feature>
<dbReference type="Pfam" id="PF00787">
    <property type="entry name" value="PX"/>
    <property type="match status" value="1"/>
</dbReference>
<evidence type="ECO:0000256" key="1">
    <source>
        <dbReference type="SAM" id="Coils"/>
    </source>
</evidence>
<keyword evidence="1" id="KW-0175">Coiled coil</keyword>
<feature type="domain" description="PX" evidence="3">
    <location>
        <begin position="1"/>
        <end position="109"/>
    </location>
</feature>
<evidence type="ECO:0000313" key="4">
    <source>
        <dbReference type="EMBL" id="ANZ76823.1"/>
    </source>
</evidence>
<keyword evidence="5" id="KW-1185">Reference proteome</keyword>
<feature type="domain" description="T-SNARE coiled-coil homology" evidence="2">
    <location>
        <begin position="254"/>
        <end position="316"/>
    </location>
</feature>
<evidence type="ECO:0000259" key="2">
    <source>
        <dbReference type="PROSITE" id="PS50192"/>
    </source>
</evidence>
<reference evidence="4 5" key="1">
    <citation type="submission" date="2016-02" db="EMBL/GenBank/DDBJ databases">
        <title>Comparative genomic and transcriptomic foundation for Pichia pastoris.</title>
        <authorList>
            <person name="Love K.R."/>
            <person name="Shah K.A."/>
            <person name="Whittaker C.A."/>
            <person name="Wu J."/>
            <person name="Bartlett M.C."/>
            <person name="Ma D."/>
            <person name="Leeson R.L."/>
            <person name="Priest M."/>
            <person name="Young S.K."/>
            <person name="Love J.C."/>
        </authorList>
    </citation>
    <scope>NUCLEOTIDE SEQUENCE [LARGE SCALE GENOMIC DNA]</scope>
    <source>
        <strain evidence="4 5">ATCC 28485</strain>
    </source>
</reference>
<name>A0A1B2JFQ5_PICPA</name>
<accession>A0A1B2JFQ5</accession>
<dbReference type="SUPFAM" id="SSF64268">
    <property type="entry name" value="PX domain"/>
    <property type="match status" value="1"/>
</dbReference>
<dbReference type="PANTHER" id="PTHR22775">
    <property type="entry name" value="SORTING NEXIN"/>
    <property type="match status" value="1"/>
</dbReference>
<sequence>MVSIEIPRTIDSEGTTLYVIECTLDNNRITQTRRRFSEFLALKTNLLRLYNTSSFPFQLPSKTLFKVTDETKEKRRVQLSNFLNDLVQKEEWRDNIYVREFLSLPNSYFKRLSNNQNINFSLGKNRNVSNSSEWLQLANEVRTLIQTGRTQLFAKQTLEARMILVGIQGKLQSLDPIPQDSLGAGELSKRKNMLVGFKRDYSELNSLLNELSRSSPQEESKPRLFNTRRILGGPEPETDSTRPLENTELLQSQQTIMQTQDQKIEELRSAIQRQRELGTIINQELGEQNELIDELDDQLDVSTDKMKIARQKVSKVLR</sequence>
<dbReference type="PROSITE" id="PS50192">
    <property type="entry name" value="T_SNARE"/>
    <property type="match status" value="1"/>
</dbReference>
<dbReference type="InterPro" id="IPR001683">
    <property type="entry name" value="PX_dom"/>
</dbReference>
<dbReference type="OrthoDB" id="428895at2759"/>
<proteinExistence type="predicted"/>
<evidence type="ECO:0000313" key="5">
    <source>
        <dbReference type="Proteomes" id="UP000094565"/>
    </source>
</evidence>
<dbReference type="SMART" id="SM00312">
    <property type="entry name" value="PX"/>
    <property type="match status" value="1"/>
</dbReference>
<dbReference type="Proteomes" id="UP000094565">
    <property type="component" value="Chromosome 3"/>
</dbReference>
<dbReference type="CDD" id="cd15858">
    <property type="entry name" value="SNARE_VAM7"/>
    <property type="match status" value="1"/>
</dbReference>
<protein>
    <submittedName>
        <fullName evidence="4">BA75_04056T0</fullName>
    </submittedName>
</protein>
<dbReference type="InterPro" id="IPR000727">
    <property type="entry name" value="T_SNARE_dom"/>
</dbReference>
<dbReference type="GO" id="GO:0035091">
    <property type="term" value="F:phosphatidylinositol binding"/>
    <property type="evidence" value="ECO:0007669"/>
    <property type="project" value="InterPro"/>
</dbReference>
<dbReference type="PANTHER" id="PTHR22775:SF3">
    <property type="entry name" value="SORTING NEXIN-13"/>
    <property type="match status" value="1"/>
</dbReference>
<dbReference type="Gene3D" id="3.30.1520.10">
    <property type="entry name" value="Phox-like domain"/>
    <property type="match status" value="1"/>
</dbReference>
<dbReference type="PROSITE" id="PS50195">
    <property type="entry name" value="PX"/>
    <property type="match status" value="1"/>
</dbReference>
<dbReference type="AlphaFoldDB" id="A0A1B2JFQ5"/>
<gene>
    <name evidence="4" type="ORF">ATY40_BA7504056</name>
</gene>
<dbReference type="SUPFAM" id="SSF58038">
    <property type="entry name" value="SNARE fusion complex"/>
    <property type="match status" value="1"/>
</dbReference>